<feature type="binding site" evidence="2">
    <location>
        <position position="339"/>
    </location>
    <ligand>
        <name>FAD</name>
        <dbReference type="ChEBI" id="CHEBI:57692"/>
    </ligand>
</feature>
<dbReference type="SUPFAM" id="SSF51905">
    <property type="entry name" value="FAD/NAD(P)-binding domain"/>
    <property type="match status" value="1"/>
</dbReference>
<dbReference type="InterPro" id="IPR033856">
    <property type="entry name" value="Trp_halogen"/>
</dbReference>
<sequence>MLDLRNAKQITVIGGGAAGWFAALVIRKIFHPGVAVKVIASEKIGIVGVGEGGLLNIVQTLNHLQIPTGEFIKETKANYKLGFRYKGWRTGLENDEYFHFFMNHRLVEMSEKYADIYPVMAAYIALGKELHKIIPIYQDIIKPIGFDEMTKHLLQTENQGGIGVSFHFDSFAVAEFLKKIAIQRHVVYEDAEVQDFEQDEQGNVCKIITDKGITQTDFIIDASGFKRILIGKYLKSDFESFEKYLILDKAIPYHLQHPKENPELITTATAFEAGWEWQIPLKDRIGAGYVFSSAHKTEQQAMDELEQRHGNKIELFKTLSFVPGIYKKVWIKNVVSVGLASGFVEPLEATSLGQTFEQLRSLGQVISQSGWLITDKNIEKYNEGNLLAWHGIRDFLRMHYDCTRKDNAFWQDISNLPYPDEYHELKQIMQQRTLREIDINHYIGKGWQGIFHVHNWSLVADGLGLISKQAAVNDLNLLPKEVAIKAFEQVQMKMT</sequence>
<dbReference type="Pfam" id="PF04820">
    <property type="entry name" value="Trp_halogenase"/>
    <property type="match status" value="1"/>
</dbReference>
<dbReference type="EMBL" id="OOGT01000004">
    <property type="protein sequence ID" value="SPL68984.1"/>
    <property type="molecule type" value="Genomic_DNA"/>
</dbReference>
<dbReference type="PANTHER" id="PTHR43747">
    <property type="entry name" value="FAD-BINDING PROTEIN"/>
    <property type="match status" value="1"/>
</dbReference>
<evidence type="ECO:0000256" key="1">
    <source>
        <dbReference type="PIRSR" id="PIRSR011396-1"/>
    </source>
</evidence>
<dbReference type="InParanoid" id="A0A2U3MUA9"/>
<feature type="binding site" evidence="2">
    <location>
        <position position="193"/>
    </location>
    <ligand>
        <name>FAD</name>
        <dbReference type="ChEBI" id="CHEBI:57692"/>
    </ligand>
</feature>
<keyword evidence="3" id="KW-0560">Oxidoreductase</keyword>
<protein>
    <submittedName>
        <fullName evidence="3">Flavin-dependent tryptophan halogenase RebH</fullName>
        <ecNumber evidence="3">1.14.19.9</ecNumber>
    </submittedName>
</protein>
<dbReference type="Proteomes" id="UP000245974">
    <property type="component" value="Unassembled WGS sequence"/>
</dbReference>
<accession>A0A2U3MUA9</accession>
<dbReference type="Gene3D" id="3.50.50.60">
    <property type="entry name" value="FAD/NAD(P)-binding domain"/>
    <property type="match status" value="1"/>
</dbReference>
<name>A0A2U3MUA9_9GAMM</name>
<gene>
    <name evidence="3" type="primary">rebH</name>
    <name evidence="3" type="ORF">KPC_0162</name>
</gene>
<feature type="active site" evidence="1">
    <location>
        <position position="80"/>
    </location>
</feature>
<dbReference type="GO" id="GO:0004497">
    <property type="term" value="F:monooxygenase activity"/>
    <property type="evidence" value="ECO:0007669"/>
    <property type="project" value="InterPro"/>
</dbReference>
<dbReference type="InterPro" id="IPR006905">
    <property type="entry name" value="Flavin_halogenase"/>
</dbReference>
<dbReference type="PANTHER" id="PTHR43747:SF4">
    <property type="entry name" value="FLAVIN-DEPENDENT TRYPTOPHAN HALOGENASE"/>
    <property type="match status" value="1"/>
</dbReference>
<dbReference type="PIRSF" id="PIRSF011396">
    <property type="entry name" value="Trp_halogenase"/>
    <property type="match status" value="1"/>
</dbReference>
<dbReference type="GO" id="GO:0000166">
    <property type="term" value="F:nucleotide binding"/>
    <property type="evidence" value="ECO:0007669"/>
    <property type="project" value="UniProtKB-KW"/>
</dbReference>
<dbReference type="OrthoDB" id="462203at2"/>
<feature type="binding site" evidence="2">
    <location>
        <begin position="15"/>
        <end position="18"/>
    </location>
    <ligand>
        <name>FAD</name>
        <dbReference type="ChEBI" id="CHEBI:57692"/>
    </ligand>
</feature>
<feature type="binding site" evidence="2">
    <location>
        <position position="80"/>
    </location>
    <ligand>
        <name>7-chloro-L-tryptophan</name>
        <dbReference type="ChEBI" id="CHEBI:58713"/>
    </ligand>
</feature>
<evidence type="ECO:0000313" key="4">
    <source>
        <dbReference type="Proteomes" id="UP000245974"/>
    </source>
</evidence>
<feature type="binding site" evidence="2">
    <location>
        <position position="348"/>
    </location>
    <ligand>
        <name>L-tryptophan</name>
        <dbReference type="ChEBI" id="CHEBI:57912"/>
    </ligand>
</feature>
<dbReference type="EC" id="1.14.19.9" evidence="3"/>
<organism evidence="3 4">
    <name type="scientific">Acinetobacter stercoris</name>
    <dbReference type="NCBI Taxonomy" id="2126983"/>
    <lineage>
        <taxon>Bacteria</taxon>
        <taxon>Pseudomonadati</taxon>
        <taxon>Pseudomonadota</taxon>
        <taxon>Gammaproteobacteria</taxon>
        <taxon>Moraxellales</taxon>
        <taxon>Moraxellaceae</taxon>
        <taxon>Acinetobacter</taxon>
    </lineage>
</organism>
<proteinExistence type="predicted"/>
<evidence type="ECO:0000313" key="3">
    <source>
        <dbReference type="EMBL" id="SPL68984.1"/>
    </source>
</evidence>
<dbReference type="RefSeq" id="WP_121972555.1">
    <property type="nucleotide sequence ID" value="NZ_OOGT01000004.1"/>
</dbReference>
<evidence type="ECO:0000256" key="2">
    <source>
        <dbReference type="PIRSR" id="PIRSR011396-2"/>
    </source>
</evidence>
<dbReference type="InterPro" id="IPR050816">
    <property type="entry name" value="Flavin-dep_Halogenase_NPB"/>
</dbReference>
<keyword evidence="2" id="KW-0274">FAD</keyword>
<keyword evidence="2" id="KW-0285">Flavoprotein</keyword>
<keyword evidence="4" id="KW-1185">Reference proteome</keyword>
<keyword evidence="2" id="KW-0547">Nucleotide-binding</keyword>
<dbReference type="InterPro" id="IPR036188">
    <property type="entry name" value="FAD/NAD-bd_sf"/>
</dbReference>
<dbReference type="AlphaFoldDB" id="A0A2U3MUA9"/>
<reference evidence="4" key="1">
    <citation type="submission" date="2018-03" db="EMBL/GenBank/DDBJ databases">
        <authorList>
            <person name="Blom J."/>
        </authorList>
    </citation>
    <scope>NUCLEOTIDE SEQUENCE [LARGE SCALE GENOMIC DNA]</scope>
    <source>
        <strain evidence="4">KPC-SM-21</strain>
    </source>
</reference>